<keyword evidence="3" id="KW-1185">Reference proteome</keyword>
<dbReference type="PANTHER" id="PTHR43031">
    <property type="entry name" value="FAD-DEPENDENT OXIDOREDUCTASE"/>
    <property type="match status" value="1"/>
</dbReference>
<evidence type="ECO:0000259" key="1">
    <source>
        <dbReference type="PROSITE" id="PS50206"/>
    </source>
</evidence>
<dbReference type="EMBL" id="JAEEGB010000004">
    <property type="protein sequence ID" value="MBI6871781.1"/>
    <property type="molecule type" value="Genomic_DNA"/>
</dbReference>
<dbReference type="Pfam" id="PF00581">
    <property type="entry name" value="Rhodanese"/>
    <property type="match status" value="1"/>
</dbReference>
<dbReference type="CDD" id="cd00158">
    <property type="entry name" value="RHOD"/>
    <property type="match status" value="1"/>
</dbReference>
<dbReference type="Proteomes" id="UP000622687">
    <property type="component" value="Unassembled WGS sequence"/>
</dbReference>
<dbReference type="SUPFAM" id="SSF52821">
    <property type="entry name" value="Rhodanese/Cell cycle control phosphatase"/>
    <property type="match status" value="1"/>
</dbReference>
<dbReference type="SMART" id="SM00450">
    <property type="entry name" value="RHOD"/>
    <property type="match status" value="1"/>
</dbReference>
<sequence length="129" mass="14579">MQNFILILGVAILAFILYRRFAFTTNKNIQNVTADEAHQLIKTTKNLIILDVRSKQEFKSGHIPSSKSIPVGELSSRINELEKYKDNPILVHCASGGRSPAAVRVLLKHNFSKIYHMNRGLSGWKYGLK</sequence>
<accession>A0A934HYC8</accession>
<dbReference type="PROSITE" id="PS50206">
    <property type="entry name" value="RHODANESE_3"/>
    <property type="match status" value="1"/>
</dbReference>
<feature type="domain" description="Rhodanese" evidence="1">
    <location>
        <begin position="43"/>
        <end position="129"/>
    </location>
</feature>
<proteinExistence type="predicted"/>
<evidence type="ECO:0000313" key="3">
    <source>
        <dbReference type="Proteomes" id="UP000622687"/>
    </source>
</evidence>
<dbReference type="AlphaFoldDB" id="A0A934HYC8"/>
<comment type="caution">
    <text evidence="2">The sequence shown here is derived from an EMBL/GenBank/DDBJ whole genome shotgun (WGS) entry which is preliminary data.</text>
</comment>
<dbReference type="InterPro" id="IPR036873">
    <property type="entry name" value="Rhodanese-like_dom_sf"/>
</dbReference>
<gene>
    <name evidence="2" type="ORF">I6U51_03550</name>
</gene>
<dbReference type="Gene3D" id="3.40.250.10">
    <property type="entry name" value="Rhodanese-like domain"/>
    <property type="match status" value="1"/>
</dbReference>
<dbReference type="PANTHER" id="PTHR43031:SF1">
    <property type="entry name" value="PYRIDINE NUCLEOTIDE-DISULPHIDE OXIDOREDUCTASE"/>
    <property type="match status" value="1"/>
</dbReference>
<dbReference type="InterPro" id="IPR001763">
    <property type="entry name" value="Rhodanese-like_dom"/>
</dbReference>
<evidence type="ECO:0000313" key="2">
    <source>
        <dbReference type="EMBL" id="MBI6871781.1"/>
    </source>
</evidence>
<dbReference type="InterPro" id="IPR050229">
    <property type="entry name" value="GlpE_sulfurtransferase"/>
</dbReference>
<name>A0A934HYC8_9CLOT</name>
<protein>
    <submittedName>
        <fullName evidence="2">Rhodanese-like domain-containing protein</fullName>
    </submittedName>
</protein>
<organism evidence="2 3">
    <name type="scientific">Clostridium aciditolerans</name>
    <dbReference type="NCBI Taxonomy" id="339861"/>
    <lineage>
        <taxon>Bacteria</taxon>
        <taxon>Bacillati</taxon>
        <taxon>Bacillota</taxon>
        <taxon>Clostridia</taxon>
        <taxon>Eubacteriales</taxon>
        <taxon>Clostridiaceae</taxon>
        <taxon>Clostridium</taxon>
    </lineage>
</organism>
<dbReference type="RefSeq" id="WP_211141215.1">
    <property type="nucleotide sequence ID" value="NZ_JAEEGB010000004.1"/>
</dbReference>
<reference evidence="2" key="1">
    <citation type="submission" date="2020-12" db="EMBL/GenBank/DDBJ databases">
        <title>Clostridium thailandense sp. nov., a novel acetogenic bacterium isolated from peat land soil in Thailand.</title>
        <authorList>
            <person name="Chaikitkaew S."/>
            <person name="Birkeland N.K."/>
        </authorList>
    </citation>
    <scope>NUCLEOTIDE SEQUENCE</scope>
    <source>
        <strain evidence="2">DSM 17425</strain>
    </source>
</reference>